<dbReference type="EMBL" id="BMAW01013224">
    <property type="protein sequence ID" value="GFT32800.1"/>
    <property type="molecule type" value="Genomic_DNA"/>
</dbReference>
<comment type="caution">
    <text evidence="1">The sequence shown here is derived from an EMBL/GenBank/DDBJ whole genome shotgun (WGS) entry which is preliminary data.</text>
</comment>
<protein>
    <submittedName>
        <fullName evidence="1">Uncharacterized protein</fullName>
    </submittedName>
</protein>
<sequence>LAGLVCIAQFSDPWRRTNAPPPAVASRGRPSTRLYPDGCFPTDVWVWVSDINWDLSLSSVILKKPSMAGWCLTSRHHVSLNPRLRGSDEGAIRPMCWYMLF</sequence>
<dbReference type="AlphaFoldDB" id="A0A8X6NVA3"/>
<dbReference type="Proteomes" id="UP000887013">
    <property type="component" value="Unassembled WGS sequence"/>
</dbReference>
<evidence type="ECO:0000313" key="2">
    <source>
        <dbReference type="Proteomes" id="UP000887013"/>
    </source>
</evidence>
<feature type="non-terminal residue" evidence="1">
    <location>
        <position position="1"/>
    </location>
</feature>
<proteinExistence type="predicted"/>
<organism evidence="1 2">
    <name type="scientific">Nephila pilipes</name>
    <name type="common">Giant wood spider</name>
    <name type="synonym">Nephila maculata</name>
    <dbReference type="NCBI Taxonomy" id="299642"/>
    <lineage>
        <taxon>Eukaryota</taxon>
        <taxon>Metazoa</taxon>
        <taxon>Ecdysozoa</taxon>
        <taxon>Arthropoda</taxon>
        <taxon>Chelicerata</taxon>
        <taxon>Arachnida</taxon>
        <taxon>Araneae</taxon>
        <taxon>Araneomorphae</taxon>
        <taxon>Entelegynae</taxon>
        <taxon>Araneoidea</taxon>
        <taxon>Nephilidae</taxon>
        <taxon>Nephila</taxon>
    </lineage>
</organism>
<reference evidence="1" key="1">
    <citation type="submission" date="2020-08" db="EMBL/GenBank/DDBJ databases">
        <title>Multicomponent nature underlies the extraordinary mechanical properties of spider dragline silk.</title>
        <authorList>
            <person name="Kono N."/>
            <person name="Nakamura H."/>
            <person name="Mori M."/>
            <person name="Yoshida Y."/>
            <person name="Ohtoshi R."/>
            <person name="Malay A.D."/>
            <person name="Moran D.A.P."/>
            <person name="Tomita M."/>
            <person name="Numata K."/>
            <person name="Arakawa K."/>
        </authorList>
    </citation>
    <scope>NUCLEOTIDE SEQUENCE</scope>
</reference>
<gene>
    <name evidence="1" type="ORF">NPIL_627761</name>
</gene>
<keyword evidence="2" id="KW-1185">Reference proteome</keyword>
<name>A0A8X6NVA3_NEPPI</name>
<evidence type="ECO:0000313" key="1">
    <source>
        <dbReference type="EMBL" id="GFT32800.1"/>
    </source>
</evidence>
<accession>A0A8X6NVA3</accession>